<dbReference type="SMART" id="SM00850">
    <property type="entry name" value="LytTR"/>
    <property type="match status" value="1"/>
</dbReference>
<feature type="domain" description="Response regulatory" evidence="2">
    <location>
        <begin position="3"/>
        <end position="116"/>
    </location>
</feature>
<comment type="caution">
    <text evidence="4">The sequence shown here is derived from an EMBL/GenBank/DDBJ whole genome shotgun (WGS) entry which is preliminary data.</text>
</comment>
<keyword evidence="1" id="KW-0597">Phosphoprotein</keyword>
<evidence type="ECO:0000313" key="5">
    <source>
        <dbReference type="Proteomes" id="UP000618754"/>
    </source>
</evidence>
<dbReference type="Pfam" id="PF04397">
    <property type="entry name" value="LytTR"/>
    <property type="match status" value="1"/>
</dbReference>
<keyword evidence="5" id="KW-1185">Reference proteome</keyword>
<dbReference type="InterPro" id="IPR046947">
    <property type="entry name" value="LytR-like"/>
</dbReference>
<feature type="domain" description="HTH LytTR-type" evidence="3">
    <location>
        <begin position="137"/>
        <end position="236"/>
    </location>
</feature>
<dbReference type="PANTHER" id="PTHR37299">
    <property type="entry name" value="TRANSCRIPTIONAL REGULATOR-RELATED"/>
    <property type="match status" value="1"/>
</dbReference>
<dbReference type="RefSeq" id="WP_191174269.1">
    <property type="nucleotide sequence ID" value="NZ_JACWMW010000001.1"/>
</dbReference>
<evidence type="ECO:0000256" key="1">
    <source>
        <dbReference type="PROSITE-ProRule" id="PRU00169"/>
    </source>
</evidence>
<feature type="modified residue" description="4-aspartylphosphate" evidence="1">
    <location>
        <position position="55"/>
    </location>
</feature>
<dbReference type="InterPro" id="IPR001789">
    <property type="entry name" value="Sig_transdc_resp-reg_receiver"/>
</dbReference>
<dbReference type="SMART" id="SM00448">
    <property type="entry name" value="REC"/>
    <property type="match status" value="1"/>
</dbReference>
<dbReference type="SUPFAM" id="SSF52172">
    <property type="entry name" value="CheY-like"/>
    <property type="match status" value="1"/>
</dbReference>
<evidence type="ECO:0000313" key="4">
    <source>
        <dbReference type="EMBL" id="MBD1384393.1"/>
    </source>
</evidence>
<sequence length="241" mass="27309">MLKAVILDDEERGSSLLNRKLESFEDDLEVSAVFNDPYKALSKIMDIQPDVLFLDVEMPGLNGFQFLEKLGSFNFQVVFTTAYDTYTLEALRLSAVDYLLKPIDEEELHTAIFRLKKRFSANGKEGKGADKTSRNRLALPTAEGVYLIDKANIIRVEAMSNYSTFYLNDHKKIVVSKTLKEYENVLTDTFFLRINRSVIVNLDYIVKYRKGDGGTLEMSDGTEVEVSASRKEALVDKLFGA</sequence>
<dbReference type="InterPro" id="IPR011006">
    <property type="entry name" value="CheY-like_superfamily"/>
</dbReference>
<dbReference type="Gene3D" id="2.40.50.1020">
    <property type="entry name" value="LytTr DNA-binding domain"/>
    <property type="match status" value="1"/>
</dbReference>
<evidence type="ECO:0000259" key="3">
    <source>
        <dbReference type="PROSITE" id="PS50930"/>
    </source>
</evidence>
<dbReference type="Proteomes" id="UP000618754">
    <property type="component" value="Unassembled WGS sequence"/>
</dbReference>
<proteinExistence type="predicted"/>
<protein>
    <submittedName>
        <fullName evidence="4">Response regulator transcription factor</fullName>
    </submittedName>
</protein>
<reference evidence="4 5" key="1">
    <citation type="submission" date="2020-09" db="EMBL/GenBank/DDBJ databases">
        <title>Novel species of Mucilaginibacter isolated from a glacier on the Tibetan Plateau.</title>
        <authorList>
            <person name="Liu Q."/>
            <person name="Xin Y.-H."/>
        </authorList>
    </citation>
    <scope>NUCLEOTIDE SEQUENCE [LARGE SCALE GENOMIC DNA]</scope>
    <source>
        <strain evidence="4 5">CGMCC 1.13878</strain>
    </source>
</reference>
<evidence type="ECO:0000259" key="2">
    <source>
        <dbReference type="PROSITE" id="PS50110"/>
    </source>
</evidence>
<accession>A0ABR7X1E1</accession>
<dbReference type="PANTHER" id="PTHR37299:SF1">
    <property type="entry name" value="STAGE 0 SPORULATION PROTEIN A HOMOLOG"/>
    <property type="match status" value="1"/>
</dbReference>
<dbReference type="Pfam" id="PF00072">
    <property type="entry name" value="Response_reg"/>
    <property type="match status" value="1"/>
</dbReference>
<dbReference type="Gene3D" id="3.40.50.2300">
    <property type="match status" value="1"/>
</dbReference>
<gene>
    <name evidence="4" type="ORF">IDJ75_03815</name>
</gene>
<dbReference type="EMBL" id="JACWMW010000001">
    <property type="protein sequence ID" value="MBD1384393.1"/>
    <property type="molecule type" value="Genomic_DNA"/>
</dbReference>
<dbReference type="PROSITE" id="PS50110">
    <property type="entry name" value="RESPONSE_REGULATORY"/>
    <property type="match status" value="1"/>
</dbReference>
<dbReference type="PROSITE" id="PS50930">
    <property type="entry name" value="HTH_LYTTR"/>
    <property type="match status" value="1"/>
</dbReference>
<organism evidence="4 5">
    <name type="scientific">Mucilaginibacter rigui</name>
    <dbReference type="NCBI Taxonomy" id="534635"/>
    <lineage>
        <taxon>Bacteria</taxon>
        <taxon>Pseudomonadati</taxon>
        <taxon>Bacteroidota</taxon>
        <taxon>Sphingobacteriia</taxon>
        <taxon>Sphingobacteriales</taxon>
        <taxon>Sphingobacteriaceae</taxon>
        <taxon>Mucilaginibacter</taxon>
    </lineage>
</organism>
<name>A0ABR7X1E1_9SPHI</name>
<dbReference type="InterPro" id="IPR007492">
    <property type="entry name" value="LytTR_DNA-bd_dom"/>
</dbReference>